<dbReference type="PANTHER" id="PTHR40780">
    <property type="entry name" value="DUF3669 DOMAIN-CONTAINING PROTEIN"/>
    <property type="match status" value="1"/>
</dbReference>
<dbReference type="GeneID" id="81603412"/>
<gene>
    <name evidence="1" type="ORF">N7458_009787</name>
</gene>
<dbReference type="EMBL" id="JAPVEA010000008">
    <property type="protein sequence ID" value="KAJ5438789.1"/>
    <property type="molecule type" value="Genomic_DNA"/>
</dbReference>
<organism evidence="1 2">
    <name type="scientific">Penicillium daleae</name>
    <dbReference type="NCBI Taxonomy" id="63821"/>
    <lineage>
        <taxon>Eukaryota</taxon>
        <taxon>Fungi</taxon>
        <taxon>Dikarya</taxon>
        <taxon>Ascomycota</taxon>
        <taxon>Pezizomycotina</taxon>
        <taxon>Eurotiomycetes</taxon>
        <taxon>Eurotiomycetidae</taxon>
        <taxon>Eurotiales</taxon>
        <taxon>Aspergillaceae</taxon>
        <taxon>Penicillium</taxon>
    </lineage>
</organism>
<proteinExistence type="predicted"/>
<comment type="caution">
    <text evidence="1">The sequence shown here is derived from an EMBL/GenBank/DDBJ whole genome shotgun (WGS) entry which is preliminary data.</text>
</comment>
<sequence>MKTLNYEDEKLPQVQISECYRYIKPTDQEWWRANLGMFPDEFTPCNLIKTKAASFARIPTAVDPRRPQRNHNENEFTMRNFPLHEDKIEEIGISMVDMEQYAAIMGEALAAMQWIGEVNGHMSMDINEVHYAFHAIWWRWSEPFMPRPGRNSPLWKAFRDQYPKTGQDLRIFGTGKYGISRLELAHTFIDLVEAEGDKRAEQAR</sequence>
<keyword evidence="2" id="KW-1185">Reference proteome</keyword>
<dbReference type="Proteomes" id="UP001213681">
    <property type="component" value="Unassembled WGS sequence"/>
</dbReference>
<evidence type="ECO:0000313" key="1">
    <source>
        <dbReference type="EMBL" id="KAJ5438789.1"/>
    </source>
</evidence>
<name>A0AAD6C0E4_9EURO</name>
<dbReference type="RefSeq" id="XP_056762018.1">
    <property type="nucleotide sequence ID" value="XM_056913169.1"/>
</dbReference>
<protein>
    <submittedName>
        <fullName evidence="1">Uncharacterized protein</fullName>
    </submittedName>
</protein>
<accession>A0AAD6C0E4</accession>
<reference evidence="1" key="1">
    <citation type="submission" date="2022-12" db="EMBL/GenBank/DDBJ databases">
        <authorList>
            <person name="Petersen C."/>
        </authorList>
    </citation>
    <scope>NUCLEOTIDE SEQUENCE</scope>
    <source>
        <strain evidence="1">IBT 16125</strain>
    </source>
</reference>
<reference evidence="1" key="2">
    <citation type="journal article" date="2023" name="IMA Fungus">
        <title>Comparative genomic study of the Penicillium genus elucidates a diverse pangenome and 15 lateral gene transfer events.</title>
        <authorList>
            <person name="Petersen C."/>
            <person name="Sorensen T."/>
            <person name="Nielsen M.R."/>
            <person name="Sondergaard T.E."/>
            <person name="Sorensen J.L."/>
            <person name="Fitzpatrick D.A."/>
            <person name="Frisvad J.C."/>
            <person name="Nielsen K.L."/>
        </authorList>
    </citation>
    <scope>NUCLEOTIDE SEQUENCE</scope>
    <source>
        <strain evidence="1">IBT 16125</strain>
    </source>
</reference>
<dbReference type="PANTHER" id="PTHR40780:SF2">
    <property type="entry name" value="DUF3669 DOMAIN-CONTAINING PROTEIN"/>
    <property type="match status" value="1"/>
</dbReference>
<evidence type="ECO:0000313" key="2">
    <source>
        <dbReference type="Proteomes" id="UP001213681"/>
    </source>
</evidence>
<dbReference type="AlphaFoldDB" id="A0AAD6C0E4"/>